<dbReference type="RefSeq" id="WP_144022087.1">
    <property type="nucleotide sequence ID" value="NZ_NBTY01000066.1"/>
</dbReference>
<dbReference type="NCBIfam" id="TIGR01167">
    <property type="entry name" value="LPXTG_anchor"/>
    <property type="match status" value="1"/>
</dbReference>
<comment type="caution">
    <text evidence="2">The sequence shown here is derived from an EMBL/GenBank/DDBJ whole genome shotgun (WGS) entry which is preliminary data.</text>
</comment>
<gene>
    <name evidence="2" type="ORF">PAMC26510_12485</name>
</gene>
<proteinExistence type="predicted"/>
<reference evidence="2 3" key="1">
    <citation type="submission" date="2017-03" db="EMBL/GenBank/DDBJ databases">
        <title>Genome analysis of strain PAMC 26510.</title>
        <authorList>
            <person name="Oh H.-M."/>
            <person name="Yang J.-A."/>
        </authorList>
    </citation>
    <scope>NUCLEOTIDE SEQUENCE [LARGE SCALE GENOMIC DNA]</scope>
    <source>
        <strain evidence="2 3">PAMC 26510</strain>
    </source>
</reference>
<evidence type="ECO:0000256" key="1">
    <source>
        <dbReference type="SAM" id="Phobius"/>
    </source>
</evidence>
<feature type="transmembrane region" description="Helical" evidence="1">
    <location>
        <begin position="6"/>
        <end position="23"/>
    </location>
</feature>
<keyword evidence="1" id="KW-0472">Membrane</keyword>
<evidence type="ECO:0000313" key="2">
    <source>
        <dbReference type="EMBL" id="OTP75953.1"/>
    </source>
</evidence>
<organism evidence="2 3">
    <name type="scientific">Caballeronia sordidicola</name>
    <name type="common">Burkholderia sordidicola</name>
    <dbReference type="NCBI Taxonomy" id="196367"/>
    <lineage>
        <taxon>Bacteria</taxon>
        <taxon>Pseudomonadati</taxon>
        <taxon>Pseudomonadota</taxon>
        <taxon>Betaproteobacteria</taxon>
        <taxon>Burkholderiales</taxon>
        <taxon>Burkholderiaceae</taxon>
        <taxon>Caballeronia</taxon>
    </lineage>
</organism>
<dbReference type="EMBL" id="NBTY01000066">
    <property type="protein sequence ID" value="OTP75953.1"/>
    <property type="molecule type" value="Genomic_DNA"/>
</dbReference>
<evidence type="ECO:0000313" key="3">
    <source>
        <dbReference type="Proteomes" id="UP000194546"/>
    </source>
</evidence>
<sequence length="56" mass="6539">MTQSMIGFVIGLAVMIGAAGMLGRRYRRDHPENPDSAVRMREWLDTHHMSWLHHKH</sequence>
<dbReference type="AlphaFoldDB" id="A0A242MXA5"/>
<keyword evidence="1" id="KW-1133">Transmembrane helix</keyword>
<dbReference type="Proteomes" id="UP000194546">
    <property type="component" value="Unassembled WGS sequence"/>
</dbReference>
<name>A0A242MXA5_CABSO</name>
<keyword evidence="1" id="KW-0812">Transmembrane</keyword>
<protein>
    <submittedName>
        <fullName evidence="2">Uncharacterized protein</fullName>
    </submittedName>
</protein>
<accession>A0A242MXA5</accession>